<gene>
    <name evidence="1" type="ORF">GJQ69_09055</name>
</gene>
<evidence type="ECO:0000313" key="1">
    <source>
        <dbReference type="EMBL" id="QKN24607.1"/>
    </source>
</evidence>
<organism evidence="1 2">
    <name type="scientific">Caproicibacterium lactatifermentans</name>
    <dbReference type="NCBI Taxonomy" id="2666138"/>
    <lineage>
        <taxon>Bacteria</taxon>
        <taxon>Bacillati</taxon>
        <taxon>Bacillota</taxon>
        <taxon>Clostridia</taxon>
        <taxon>Eubacteriales</taxon>
        <taxon>Oscillospiraceae</taxon>
        <taxon>Caproicibacterium</taxon>
    </lineage>
</organism>
<reference evidence="1 2" key="1">
    <citation type="submission" date="2019-11" db="EMBL/GenBank/DDBJ databases">
        <authorList>
            <person name="Ren C."/>
            <person name="Wang H."/>
            <person name="Xu Y."/>
        </authorList>
    </citation>
    <scope>NUCLEOTIDE SEQUENCE [LARGE SCALE GENOMIC DNA]</scope>
    <source>
        <strain evidence="1 2">LBM 19010</strain>
    </source>
</reference>
<proteinExistence type="predicted"/>
<accession>A0A859DR61</accession>
<dbReference type="AlphaFoldDB" id="A0A859DR61"/>
<dbReference type="EMBL" id="CP046051">
    <property type="protein sequence ID" value="QKN24607.1"/>
    <property type="molecule type" value="Genomic_DNA"/>
</dbReference>
<sequence>MKPNLTLGSLFDGSGGFPLGGLISGITLIRTPKFGQSLIEIRECEIKIITQIAELEIKFSDR</sequence>
<protein>
    <submittedName>
        <fullName evidence="1">Uncharacterized protein</fullName>
    </submittedName>
</protein>
<dbReference type="Proteomes" id="UP000501316">
    <property type="component" value="Chromosome"/>
</dbReference>
<dbReference type="RefSeq" id="WP_174193561.1">
    <property type="nucleotide sequence ID" value="NZ_CP046051.1"/>
</dbReference>
<evidence type="ECO:0000313" key="2">
    <source>
        <dbReference type="Proteomes" id="UP000501316"/>
    </source>
</evidence>
<dbReference type="KEGG" id="clf:GJQ69_09055"/>
<name>A0A859DR61_9FIRM</name>